<dbReference type="Gene3D" id="3.90.550.10">
    <property type="entry name" value="Spore Coat Polysaccharide Biosynthesis Protein SpsA, Chain A"/>
    <property type="match status" value="1"/>
</dbReference>
<proteinExistence type="predicted"/>
<feature type="domain" description="Glycosyltransferase 2-like" evidence="1">
    <location>
        <begin position="8"/>
        <end position="139"/>
    </location>
</feature>
<dbReference type="InterPro" id="IPR029044">
    <property type="entry name" value="Nucleotide-diphossugar_trans"/>
</dbReference>
<sequence>MSKKPLISVLMPNYNTEKYLNEAIESILNQTYENFEFIILDDCSTDNSWKIIQEYAKKDKRINIFRNEKNLGRPKTYNKLLSMISNESFFFFFMGSDDVVKENMIDIKLNYFNNFKEIDGIGNSIEYVDENLNFIKKREYPLTDLDIRKNFLIFNPISQGGMCLKSKLKNETFDEQYKVCLDYEIWTRLIDKGYTFENLKESLYLYRQQREQAKQRNLKMTLVNTVKIKSKYLFRPQYFSINAFLRFNLEILLLMLPKKLILWIFYKTL</sequence>
<name>A0A7J9PQR1_METMI</name>
<reference evidence="2 3" key="1">
    <citation type="submission" date="2020-07" db="EMBL/GenBank/DDBJ databases">
        <title>Genomic Encyclopedia of Type Strains, Phase IV (KMG-V): Genome sequencing to study the core and pangenomes of soil and plant-associated prokaryotes.</title>
        <authorList>
            <person name="Whitman W."/>
        </authorList>
    </citation>
    <scope>NUCLEOTIDE SEQUENCE [LARGE SCALE GENOMIC DNA]</scope>
    <source>
        <strain evidence="2 3">C14</strain>
    </source>
</reference>
<evidence type="ECO:0000313" key="2">
    <source>
        <dbReference type="EMBL" id="MBA2868493.1"/>
    </source>
</evidence>
<evidence type="ECO:0000313" key="3">
    <source>
        <dbReference type="Proteomes" id="UP000571751"/>
    </source>
</evidence>
<dbReference type="EMBL" id="JACDUP010000001">
    <property type="protein sequence ID" value="MBA2868493.1"/>
    <property type="molecule type" value="Genomic_DNA"/>
</dbReference>
<dbReference type="SUPFAM" id="SSF53448">
    <property type="entry name" value="Nucleotide-diphospho-sugar transferases"/>
    <property type="match status" value="1"/>
</dbReference>
<dbReference type="Proteomes" id="UP000571751">
    <property type="component" value="Unassembled WGS sequence"/>
</dbReference>
<evidence type="ECO:0000259" key="1">
    <source>
        <dbReference type="Pfam" id="PF00535"/>
    </source>
</evidence>
<dbReference type="GO" id="GO:0016758">
    <property type="term" value="F:hexosyltransferase activity"/>
    <property type="evidence" value="ECO:0007669"/>
    <property type="project" value="UniProtKB-ARBA"/>
</dbReference>
<dbReference type="PANTHER" id="PTHR22916">
    <property type="entry name" value="GLYCOSYLTRANSFERASE"/>
    <property type="match status" value="1"/>
</dbReference>
<dbReference type="InterPro" id="IPR001173">
    <property type="entry name" value="Glyco_trans_2-like"/>
</dbReference>
<gene>
    <name evidence="2" type="ORF">HNP95_000652</name>
</gene>
<dbReference type="AlphaFoldDB" id="A0A7J9PQR1"/>
<dbReference type="PANTHER" id="PTHR22916:SF3">
    <property type="entry name" value="UDP-GLCNAC:BETAGAL BETA-1,3-N-ACETYLGLUCOSAMINYLTRANSFERASE-LIKE PROTEIN 1"/>
    <property type="match status" value="1"/>
</dbReference>
<dbReference type="Pfam" id="PF00535">
    <property type="entry name" value="Glycos_transf_2"/>
    <property type="match status" value="1"/>
</dbReference>
<comment type="caution">
    <text evidence="2">The sequence shown here is derived from an EMBL/GenBank/DDBJ whole genome shotgun (WGS) entry which is preliminary data.</text>
</comment>
<dbReference type="RefSeq" id="WP_181507765.1">
    <property type="nucleotide sequence ID" value="NZ_JACDUP010000001.1"/>
</dbReference>
<protein>
    <submittedName>
        <fullName evidence="2">Glycosyltransferase involved in cell wall biosynthesis</fullName>
    </submittedName>
</protein>
<keyword evidence="2" id="KW-0808">Transferase</keyword>
<organism evidence="2 3">
    <name type="scientific">Methanococcus maripaludis</name>
    <name type="common">Methanococcus deltae</name>
    <dbReference type="NCBI Taxonomy" id="39152"/>
    <lineage>
        <taxon>Archaea</taxon>
        <taxon>Methanobacteriati</taxon>
        <taxon>Methanobacteriota</taxon>
        <taxon>Methanomada group</taxon>
        <taxon>Methanococci</taxon>
        <taxon>Methanococcales</taxon>
        <taxon>Methanococcaceae</taxon>
        <taxon>Methanococcus</taxon>
    </lineage>
</organism>
<accession>A0A7J9PQR1</accession>